<comment type="similarity">
    <text evidence="8">Belongs to the MobA family.</text>
</comment>
<dbReference type="PANTHER" id="PTHR19136:SF81">
    <property type="entry name" value="MOLYBDENUM COFACTOR GUANYLYLTRANSFERASE"/>
    <property type="match status" value="1"/>
</dbReference>
<name>A0ABD5Z3W7_9EURY</name>
<dbReference type="HAMAP" id="MF_00316">
    <property type="entry name" value="MobA"/>
    <property type="match status" value="1"/>
</dbReference>
<comment type="catalytic activity">
    <reaction evidence="8">
        <text>Mo-molybdopterin + GTP + H(+) = Mo-molybdopterin guanine dinucleotide + diphosphate</text>
        <dbReference type="Rhea" id="RHEA:34243"/>
        <dbReference type="ChEBI" id="CHEBI:15378"/>
        <dbReference type="ChEBI" id="CHEBI:33019"/>
        <dbReference type="ChEBI" id="CHEBI:37565"/>
        <dbReference type="ChEBI" id="CHEBI:71302"/>
        <dbReference type="ChEBI" id="CHEBI:71310"/>
        <dbReference type="EC" id="2.7.7.77"/>
    </reaction>
</comment>
<evidence type="ECO:0000256" key="3">
    <source>
        <dbReference type="ARBA" id="ARBA00022723"/>
    </source>
</evidence>
<dbReference type="Proteomes" id="UP001596447">
    <property type="component" value="Unassembled WGS sequence"/>
</dbReference>
<keyword evidence="5 8" id="KW-0460">Magnesium</keyword>
<keyword evidence="2 8" id="KW-0808">Transferase</keyword>
<protein>
    <recommendedName>
        <fullName evidence="8">Probable molybdenum cofactor guanylyltransferase</fullName>
        <shortName evidence="8">MoCo guanylyltransferase</shortName>
        <ecNumber evidence="8">2.7.7.77</ecNumber>
    </recommendedName>
    <alternativeName>
        <fullName evidence="8">GTP:molybdopterin guanylyltransferase</fullName>
    </alternativeName>
    <alternativeName>
        <fullName evidence="8">Mo-MPT guanylyltransferase</fullName>
    </alternativeName>
    <alternativeName>
        <fullName evidence="8">Molybdopterin guanylyltransferase</fullName>
    </alternativeName>
    <alternativeName>
        <fullName evidence="8">Molybdopterin-guanine dinucleotide synthase</fullName>
        <shortName evidence="8">MGD synthase</shortName>
    </alternativeName>
</protein>
<dbReference type="EMBL" id="JBHTAR010000011">
    <property type="protein sequence ID" value="MFC7199881.1"/>
    <property type="molecule type" value="Genomic_DNA"/>
</dbReference>
<sequence>MHSGVIIAGGRSTRFGDADKAVADLAGTPMTRRVADRLEPIVDELVVNCRADQRDALDDALDGYPLPVTFAEDPETDQGPMAGIRNGLRGASGEFAAVVACDMPFLDPGFLDYLFERAAGHEAAVPRVGEGGWFQTTQAVYHADAMADACDDALARDARKIIEPLFDLDYVVVTEDEVEEHAANGLDTFENLNTREEFEAAQSHFSG</sequence>
<evidence type="ECO:0000256" key="6">
    <source>
        <dbReference type="ARBA" id="ARBA00023134"/>
    </source>
</evidence>
<feature type="binding site" evidence="8">
    <location>
        <position position="20"/>
    </location>
    <ligand>
        <name>GTP</name>
        <dbReference type="ChEBI" id="CHEBI:37565"/>
    </ligand>
</feature>
<evidence type="ECO:0000256" key="5">
    <source>
        <dbReference type="ARBA" id="ARBA00022842"/>
    </source>
</evidence>
<evidence type="ECO:0000256" key="8">
    <source>
        <dbReference type="HAMAP-Rule" id="MF_00316"/>
    </source>
</evidence>
<comment type="cofactor">
    <cofactor evidence="8">
        <name>Mg(2+)</name>
        <dbReference type="ChEBI" id="CHEBI:18420"/>
    </cofactor>
</comment>
<dbReference type="GO" id="GO:0006777">
    <property type="term" value="P:Mo-molybdopterin cofactor biosynthetic process"/>
    <property type="evidence" value="ECO:0007669"/>
    <property type="project" value="UniProtKB-KW"/>
</dbReference>
<keyword evidence="7 8" id="KW-0501">Molybdenum cofactor biosynthesis</keyword>
<keyword evidence="6 8" id="KW-0342">GTP-binding</keyword>
<dbReference type="GO" id="GO:0005737">
    <property type="term" value="C:cytoplasm"/>
    <property type="evidence" value="ECO:0007669"/>
    <property type="project" value="UniProtKB-SubCell"/>
</dbReference>
<evidence type="ECO:0000313" key="10">
    <source>
        <dbReference type="EMBL" id="MFC7199881.1"/>
    </source>
</evidence>
<evidence type="ECO:0000259" key="9">
    <source>
        <dbReference type="Pfam" id="PF12804"/>
    </source>
</evidence>
<dbReference type="GO" id="GO:0061603">
    <property type="term" value="F:molybdenum cofactor guanylyltransferase activity"/>
    <property type="evidence" value="ECO:0007669"/>
    <property type="project" value="UniProtKB-EC"/>
</dbReference>
<dbReference type="RefSeq" id="WP_279529804.1">
    <property type="nucleotide sequence ID" value="NZ_CP122312.1"/>
</dbReference>
<comment type="subcellular location">
    <subcellularLocation>
        <location evidence="8">Cytoplasm</location>
    </subcellularLocation>
</comment>
<evidence type="ECO:0000256" key="1">
    <source>
        <dbReference type="ARBA" id="ARBA00022490"/>
    </source>
</evidence>
<evidence type="ECO:0000256" key="4">
    <source>
        <dbReference type="ARBA" id="ARBA00022741"/>
    </source>
</evidence>
<dbReference type="GO" id="GO:0046872">
    <property type="term" value="F:metal ion binding"/>
    <property type="evidence" value="ECO:0007669"/>
    <property type="project" value="UniProtKB-KW"/>
</dbReference>
<dbReference type="EC" id="2.7.7.77" evidence="8"/>
<proteinExistence type="inferred from homology"/>
<feature type="binding site" evidence="8">
    <location>
        <position position="102"/>
    </location>
    <ligand>
        <name>Mg(2+)</name>
        <dbReference type="ChEBI" id="CHEBI:18420"/>
    </ligand>
</feature>
<dbReference type="AlphaFoldDB" id="A0ABD5Z3W7"/>
<dbReference type="CDD" id="cd02503">
    <property type="entry name" value="MobA"/>
    <property type="match status" value="1"/>
</dbReference>
<keyword evidence="3 8" id="KW-0479">Metal-binding</keyword>
<gene>
    <name evidence="8" type="primary">mobA</name>
    <name evidence="10" type="ORF">ACFQJ9_10760</name>
</gene>
<feature type="domain" description="MobA-like NTP transferase" evidence="9">
    <location>
        <begin position="4"/>
        <end position="163"/>
    </location>
</feature>
<comment type="caution">
    <text evidence="10">The sequence shown here is derived from an EMBL/GenBank/DDBJ whole genome shotgun (WGS) entry which is preliminary data.</text>
</comment>
<feature type="binding site" evidence="8">
    <location>
        <position position="48"/>
    </location>
    <ligand>
        <name>GTP</name>
        <dbReference type="ChEBI" id="CHEBI:37565"/>
    </ligand>
</feature>
<accession>A0ABD5Z3W7</accession>
<evidence type="ECO:0000256" key="7">
    <source>
        <dbReference type="ARBA" id="ARBA00023150"/>
    </source>
</evidence>
<dbReference type="Gene3D" id="3.90.550.10">
    <property type="entry name" value="Spore Coat Polysaccharide Biosynthesis Protein SpsA, Chain A"/>
    <property type="match status" value="1"/>
</dbReference>
<comment type="caution">
    <text evidence="8">Lacks conserved residue(s) required for the propagation of feature annotation.</text>
</comment>
<dbReference type="PANTHER" id="PTHR19136">
    <property type="entry name" value="MOLYBDENUM COFACTOR GUANYLYLTRANSFERASE"/>
    <property type="match status" value="1"/>
</dbReference>
<dbReference type="SUPFAM" id="SSF53448">
    <property type="entry name" value="Nucleotide-diphospho-sugar transferases"/>
    <property type="match status" value="1"/>
</dbReference>
<comment type="domain">
    <text evidence="8">The N-terminal domain determines nucleotide recognition and specific binding, while the C-terminal domain determines the specific binding to the target protein.</text>
</comment>
<keyword evidence="1 8" id="KW-0963">Cytoplasm</keyword>
<dbReference type="Pfam" id="PF12804">
    <property type="entry name" value="NTP_transf_3"/>
    <property type="match status" value="1"/>
</dbReference>
<keyword evidence="10" id="KW-0548">Nucleotidyltransferase</keyword>
<dbReference type="InterPro" id="IPR029044">
    <property type="entry name" value="Nucleotide-diphossugar_trans"/>
</dbReference>
<keyword evidence="11" id="KW-1185">Reference proteome</keyword>
<feature type="binding site" evidence="8">
    <location>
        <begin position="7"/>
        <end position="9"/>
    </location>
    <ligand>
        <name>GTP</name>
        <dbReference type="ChEBI" id="CHEBI:37565"/>
    </ligand>
</feature>
<reference evidence="10 11" key="1">
    <citation type="journal article" date="2019" name="Int. J. Syst. Evol. Microbiol.">
        <title>The Global Catalogue of Microorganisms (GCM) 10K type strain sequencing project: providing services to taxonomists for standard genome sequencing and annotation.</title>
        <authorList>
            <consortium name="The Broad Institute Genomics Platform"/>
            <consortium name="The Broad Institute Genome Sequencing Center for Infectious Disease"/>
            <person name="Wu L."/>
            <person name="Ma J."/>
        </authorList>
    </citation>
    <scope>NUCLEOTIDE SEQUENCE [LARGE SCALE GENOMIC DNA]</scope>
    <source>
        <strain evidence="10 11">XZGYJ-43</strain>
    </source>
</reference>
<feature type="binding site" evidence="8">
    <location>
        <position position="102"/>
    </location>
    <ligand>
        <name>GTP</name>
        <dbReference type="ChEBI" id="CHEBI:37565"/>
    </ligand>
</feature>
<dbReference type="InterPro" id="IPR025877">
    <property type="entry name" value="MobA-like_NTP_Trfase"/>
</dbReference>
<dbReference type="GO" id="GO:0005525">
    <property type="term" value="F:GTP binding"/>
    <property type="evidence" value="ECO:0007669"/>
    <property type="project" value="UniProtKB-UniRule"/>
</dbReference>
<comment type="function">
    <text evidence="8">Transfers a GMP moiety from GTP to Mo-molybdopterin (Mo-MPT) cofactor (Moco or molybdenum cofactor) to form Mo-molybdopterin guanine dinucleotide (Mo-MGD) cofactor.</text>
</comment>
<organism evidence="10 11">
    <name type="scientific">Halospeciosus flavus</name>
    <dbReference type="NCBI Taxonomy" id="3032283"/>
    <lineage>
        <taxon>Archaea</taxon>
        <taxon>Methanobacteriati</taxon>
        <taxon>Methanobacteriota</taxon>
        <taxon>Stenosarchaea group</taxon>
        <taxon>Halobacteria</taxon>
        <taxon>Halobacteriales</taxon>
        <taxon>Halobacteriaceae</taxon>
        <taxon>Halospeciosus</taxon>
    </lineage>
</organism>
<evidence type="ECO:0000256" key="2">
    <source>
        <dbReference type="ARBA" id="ARBA00022679"/>
    </source>
</evidence>
<keyword evidence="4 8" id="KW-0547">Nucleotide-binding</keyword>
<evidence type="ECO:0000313" key="11">
    <source>
        <dbReference type="Proteomes" id="UP001596447"/>
    </source>
</evidence>
<dbReference type="InterPro" id="IPR013482">
    <property type="entry name" value="Molybde_CF_guanTrfase"/>
</dbReference>